<dbReference type="InterPro" id="IPR007252">
    <property type="entry name" value="Nup84/Nup107"/>
</dbReference>
<keyword evidence="7" id="KW-0472">Membrane</keyword>
<keyword evidence="2" id="KW-0509">mRNA transport</keyword>
<comment type="subunit">
    <text evidence="7">Part of the nuclear pore complex (NPC).</text>
</comment>
<comment type="subcellular location">
    <subcellularLocation>
        <location evidence="7">Nucleus</location>
        <location evidence="7">Nuclear pore complex</location>
    </subcellularLocation>
    <subcellularLocation>
        <location evidence="7">Nucleus membrane</location>
    </subcellularLocation>
</comment>
<proteinExistence type="inferred from homology"/>
<dbReference type="GO" id="GO:0006406">
    <property type="term" value="P:mRNA export from nucleus"/>
    <property type="evidence" value="ECO:0007669"/>
    <property type="project" value="TreeGrafter"/>
</dbReference>
<dbReference type="Pfam" id="PF04121">
    <property type="entry name" value="Nup84_Nup100"/>
    <property type="match status" value="1"/>
</dbReference>
<dbReference type="PANTHER" id="PTHR13003:SF2">
    <property type="entry name" value="NUCLEAR PORE COMPLEX PROTEIN NUP107"/>
    <property type="match status" value="1"/>
</dbReference>
<evidence type="ECO:0000256" key="6">
    <source>
        <dbReference type="ARBA" id="ARBA00023242"/>
    </source>
</evidence>
<accession>A0AAD5Y825</accession>
<keyword evidence="9" id="KW-1185">Reference proteome</keyword>
<dbReference type="Proteomes" id="UP001212997">
    <property type="component" value="Unassembled WGS sequence"/>
</dbReference>
<dbReference type="PANTHER" id="PTHR13003">
    <property type="entry name" value="NUP107-RELATED"/>
    <property type="match status" value="1"/>
</dbReference>
<evidence type="ECO:0000256" key="5">
    <source>
        <dbReference type="ARBA" id="ARBA00023132"/>
    </source>
</evidence>
<keyword evidence="4 7" id="KW-0811">Translocation</keyword>
<evidence type="ECO:0000256" key="3">
    <source>
        <dbReference type="ARBA" id="ARBA00022927"/>
    </source>
</evidence>
<evidence type="ECO:0000256" key="4">
    <source>
        <dbReference type="ARBA" id="ARBA00023010"/>
    </source>
</evidence>
<comment type="caution">
    <text evidence="8">The sequence shown here is derived from an EMBL/GenBank/DDBJ whole genome shotgun (WGS) entry which is preliminary data.</text>
</comment>
<evidence type="ECO:0000313" key="9">
    <source>
        <dbReference type="Proteomes" id="UP001212997"/>
    </source>
</evidence>
<keyword evidence="5 7" id="KW-0906">Nuclear pore complex</keyword>
<evidence type="ECO:0000256" key="2">
    <source>
        <dbReference type="ARBA" id="ARBA00022816"/>
    </source>
</evidence>
<protein>
    <recommendedName>
        <fullName evidence="7">Nuclear pore complex protein</fullName>
    </recommendedName>
</protein>
<dbReference type="AlphaFoldDB" id="A0AAD5Y825"/>
<comment type="similarity">
    <text evidence="7">Belongs to the nucleoporin Nup84/Nup107 family.</text>
</comment>
<sequence>MSSIGLYASCAQALALAQAKKDDLVAILDPEHGFAPKLRQICREQLADFETDVGASVSTEEIEALKLESDTWGLLQAIMPLRKMSPPSYPSAQTLLTQNPYTPTASLANAILQSSTLLQELVVVREWLHETCVVPQSGLGPGATTGYWTLTKNRIMQGVRMGGSGTGVDGGKGKEREGAVLVSELDPDAPLRDSKTLDTEDAAYDKALVQALYTLVRAGRLEEAIELCRKANQPWRAASIRGSLLFQWGAISTEPRDEDAMDEGDEHDSWRGNQKRKLWKSTCTRAALNSNLSIAERALYAALAPSPKTLLPLKEACHTWSDHLWAQVSVICEEKESAELGKLKGSFWEGSLGSTSANDVTPRLRQTETEWEQEVVKSLSGLSSIAVEQGPVADSPYHSCQLYIILDQLDSLLEKFADGLQRGDYDPTLPEYPSMTRFLAHLCLFLQIIDVSSPPLATQTILEAYLQVLEAAGQRDLIAMYAGALGDNAVERYAMFLTSLELSTDIQERKLALMRAMEHGLDMERVAIVTAERTIEKAFSELPPAKGPLPNFLESPPPPSEMEQLLVRSIEWTTFTETTYDTTLEQANVILRYFLAVGRVKIAKTVLDMLPRGLSSMREPEDRAMEYMHYKQFFIVWEAVERVIQSQSVEVSHIDKESRLAWLEDYRTLVDQAREQAVKLLTTEWLVSDVEKGNGDRRRRELIRIRQIYIPELIIRLHTILFVSRTLIPDNLKYALTLPNVVADSRYKLYDDFTPSDGRRLGDYLDVVREAVLGGLEGGGSDPFRVLYV</sequence>
<evidence type="ECO:0000256" key="1">
    <source>
        <dbReference type="ARBA" id="ARBA00022448"/>
    </source>
</evidence>
<dbReference type="EMBL" id="JANAWD010001116">
    <property type="protein sequence ID" value="KAJ3474231.1"/>
    <property type="molecule type" value="Genomic_DNA"/>
</dbReference>
<dbReference type="GO" id="GO:0031965">
    <property type="term" value="C:nuclear membrane"/>
    <property type="evidence" value="ECO:0007669"/>
    <property type="project" value="UniProtKB-SubCell"/>
</dbReference>
<evidence type="ECO:0000256" key="7">
    <source>
        <dbReference type="RuleBase" id="RU365072"/>
    </source>
</evidence>
<keyword evidence="3" id="KW-0653">Protein transport</keyword>
<dbReference type="GO" id="GO:0031080">
    <property type="term" value="C:nuclear pore outer ring"/>
    <property type="evidence" value="ECO:0007669"/>
    <property type="project" value="TreeGrafter"/>
</dbReference>
<evidence type="ECO:0000313" key="8">
    <source>
        <dbReference type="EMBL" id="KAJ3474231.1"/>
    </source>
</evidence>
<keyword evidence="6 7" id="KW-0539">Nucleus</keyword>
<reference evidence="8" key="1">
    <citation type="submission" date="2022-07" db="EMBL/GenBank/DDBJ databases">
        <title>Genome Sequence of Physisporinus lineatus.</title>
        <authorList>
            <person name="Buettner E."/>
        </authorList>
    </citation>
    <scope>NUCLEOTIDE SEQUENCE</scope>
    <source>
        <strain evidence="8">VT162</strain>
    </source>
</reference>
<organism evidence="8 9">
    <name type="scientific">Meripilus lineatus</name>
    <dbReference type="NCBI Taxonomy" id="2056292"/>
    <lineage>
        <taxon>Eukaryota</taxon>
        <taxon>Fungi</taxon>
        <taxon>Dikarya</taxon>
        <taxon>Basidiomycota</taxon>
        <taxon>Agaricomycotina</taxon>
        <taxon>Agaricomycetes</taxon>
        <taxon>Polyporales</taxon>
        <taxon>Meripilaceae</taxon>
        <taxon>Meripilus</taxon>
    </lineage>
</organism>
<comment type="function">
    <text evidence="7">Functions as a component of the nuclear pore complex (NPC).</text>
</comment>
<dbReference type="GO" id="GO:0006606">
    <property type="term" value="P:protein import into nucleus"/>
    <property type="evidence" value="ECO:0007669"/>
    <property type="project" value="TreeGrafter"/>
</dbReference>
<dbReference type="Gene3D" id="1.20.190.50">
    <property type="match status" value="1"/>
</dbReference>
<dbReference type="Gene3D" id="1.10.3450.20">
    <property type="match status" value="1"/>
</dbReference>
<dbReference type="GO" id="GO:0017056">
    <property type="term" value="F:structural constituent of nuclear pore"/>
    <property type="evidence" value="ECO:0007669"/>
    <property type="project" value="UniProtKB-UniRule"/>
</dbReference>
<name>A0AAD5Y825_9APHY</name>
<dbReference type="GO" id="GO:0000973">
    <property type="term" value="P:post-transcriptional tethering of RNA polymerase II gene DNA at nuclear periphery"/>
    <property type="evidence" value="ECO:0007669"/>
    <property type="project" value="TreeGrafter"/>
</dbReference>
<keyword evidence="1 7" id="KW-0813">Transport</keyword>
<gene>
    <name evidence="8" type="ORF">NLI96_g12576</name>
</gene>